<keyword evidence="11" id="KW-0496">Mitochondrion</keyword>
<dbReference type="InterPro" id="IPR045864">
    <property type="entry name" value="aa-tRNA-synth_II/BPL/LPL"/>
</dbReference>
<comment type="catalytic activity">
    <reaction evidence="11">
        <text>tRNA(Ala) + L-alanine + ATP = L-alanyl-tRNA(Ala) + AMP + diphosphate</text>
        <dbReference type="Rhea" id="RHEA:12540"/>
        <dbReference type="Rhea" id="RHEA-COMP:9657"/>
        <dbReference type="Rhea" id="RHEA-COMP:9923"/>
        <dbReference type="ChEBI" id="CHEBI:30616"/>
        <dbReference type="ChEBI" id="CHEBI:33019"/>
        <dbReference type="ChEBI" id="CHEBI:57972"/>
        <dbReference type="ChEBI" id="CHEBI:78442"/>
        <dbReference type="ChEBI" id="CHEBI:78497"/>
        <dbReference type="ChEBI" id="CHEBI:456215"/>
        <dbReference type="EC" id="6.1.1.7"/>
    </reaction>
</comment>
<feature type="coiled-coil region" evidence="12">
    <location>
        <begin position="896"/>
        <end position="926"/>
    </location>
</feature>
<dbReference type="SUPFAM" id="SSF101353">
    <property type="entry name" value="Putative anticodon-binding domain of alanyl-tRNA synthetase (AlaRS)"/>
    <property type="match status" value="1"/>
</dbReference>
<keyword evidence="8 11" id="KW-0694">RNA-binding</keyword>
<keyword evidence="6 11" id="KW-0862">Zinc</keyword>
<dbReference type="InterPro" id="IPR018165">
    <property type="entry name" value="Ala-tRNA-synth_IIc_core"/>
</dbReference>
<keyword evidence="9 11" id="KW-0648">Protein biosynthesis</keyword>
<organism evidence="15 16">
    <name type="scientific">Porphyridium purpureum</name>
    <name type="common">Red alga</name>
    <name type="synonym">Porphyridium cruentum</name>
    <dbReference type="NCBI Taxonomy" id="35688"/>
    <lineage>
        <taxon>Eukaryota</taxon>
        <taxon>Rhodophyta</taxon>
        <taxon>Bangiophyceae</taxon>
        <taxon>Porphyridiales</taxon>
        <taxon>Porphyridiaceae</taxon>
        <taxon>Porphyridium</taxon>
    </lineage>
</organism>
<comment type="cofactor">
    <cofactor evidence="11">
        <name>Zn(2+)</name>
        <dbReference type="ChEBI" id="CHEBI:29105"/>
    </cofactor>
    <text evidence="11">Binds 1 zinc ion per subunit.</text>
</comment>
<comment type="subcellular location">
    <subcellularLocation>
        <location evidence="11">Mitochondrion</location>
    </subcellularLocation>
    <subcellularLocation>
        <location evidence="11">Cytoplasm</location>
    </subcellularLocation>
</comment>
<protein>
    <recommendedName>
        <fullName evidence="11">Alanine--tRNA ligase</fullName>
        <ecNumber evidence="11">6.1.1.7</ecNumber>
    </recommendedName>
    <alternativeName>
        <fullName evidence="11">Alanyl-tRNA synthetase</fullName>
        <shortName evidence="11">AlaRS</shortName>
    </alternativeName>
</protein>
<dbReference type="PRINTS" id="PR00980">
    <property type="entry name" value="TRNASYNTHALA"/>
</dbReference>
<dbReference type="Pfam" id="PF07973">
    <property type="entry name" value="tRNA_SAD"/>
    <property type="match status" value="1"/>
</dbReference>
<gene>
    <name evidence="15" type="ORF">FVE85_1721</name>
</gene>
<dbReference type="GO" id="GO:0070143">
    <property type="term" value="P:mitochondrial alanyl-tRNA aminoacylation"/>
    <property type="evidence" value="ECO:0007669"/>
    <property type="project" value="UniProtKB-UniRule"/>
</dbReference>
<feature type="binding site" evidence="11">
    <location>
        <position position="833"/>
    </location>
    <ligand>
        <name>Zn(2+)</name>
        <dbReference type="ChEBI" id="CHEBI:29105"/>
    </ligand>
</feature>
<feature type="binding site" evidence="11">
    <location>
        <position position="733"/>
    </location>
    <ligand>
        <name>Zn(2+)</name>
        <dbReference type="ChEBI" id="CHEBI:29105"/>
    </ligand>
</feature>
<dbReference type="Pfam" id="PF02272">
    <property type="entry name" value="DHHA1"/>
    <property type="match status" value="1"/>
</dbReference>
<proteinExistence type="inferred from homology"/>
<evidence type="ECO:0000256" key="3">
    <source>
        <dbReference type="ARBA" id="ARBA00022598"/>
    </source>
</evidence>
<sequence>MAGAAETCLERSRDAVGTLVARNTAVLHQCTSQRVTKWPDFVGVERSMLAAGESRGARGDVGIVGGQRVKAAATGMHSMDTTLRGQLAFVPGNPVLPCKAGSASASARLPRVRRHAPGTAGKARRSSAHGGVPVGQRDGHRVLARAADARVQDEKAVTSSDAAVEWSSVRVRETFLSFYEKHPRYAHVRMDSASLVPSDPTILLTIAGMVPFKPVFLGLEERSCARATSSQKCIRTNDIENVGVTKRHHTFFEMLGNFSFGDYFKPEACQMAWELLTTVFGIPTERLAVSVFEDDDEAYAIWRDIVGVPETRIKRMGAKDNFWASGPTGPCGPCSEIYYDFEPARGNEHVDLEDDARFIELYNLVFMEFNRDAEGALSPLKSKNIDTGMGLERVCQVLQHADNNYETDLMLPIIEKAAQLAGKVYQNCDARLQTSFKVVADHTRAVMHLIADGVRPGNTGRGYIVRRLIRRVLRNGRQAGIDGAFISVLSSCALDLAEKAGYTNCREREAFIRSELEREEARFLMTLERGEDRLQEAISDAKLAKQVVLSGVIAFELYDTFGFPVELTQESAAENGLRVDMAAFDECMEKQRIRARAARESLDLTVGAALASFAQSVGESEFVGYTQLDIPSAAVRGLFVQDAQVDSLDEGQRACVLLERTPFYAEGGGQVGDCGILRLGDSQFLVEDVRKESGAFVHIGEMLCGSLKVGDAVKATVNRDLRSRTKAHHTATHLLQSALRLVLGADQVSQAGSLVDPTRLRFDFNSPRALSPQELETIENMINGWIQSGIPAQVVTMSLDEAVERGAIAMFGEKYDRNDVRVVEVPGVSMELCGGTHVSNTAEIGAFKILNETGIAAGVRRIEAVCGRAVVEFASARDSIVRELCGTLKARPEDVVERVDTLREELKDANKQLESLKKKLAFVMSDALLEKTDQCGPADFKFIVSSLDGVDADGLRAAAERLLQKLGTNSAVVLSAVNGEKVFFSGVAGKDAVRAGVHMGKIIGAVAKLCGGGGGGRPDGAQAGAKDASKLVEAQELAREQIRTVFT</sequence>
<evidence type="ECO:0000259" key="14">
    <source>
        <dbReference type="PROSITE" id="PS50860"/>
    </source>
</evidence>
<evidence type="ECO:0000256" key="12">
    <source>
        <dbReference type="SAM" id="Coils"/>
    </source>
</evidence>
<dbReference type="InterPro" id="IPR012947">
    <property type="entry name" value="tRNA_SAD"/>
</dbReference>
<dbReference type="InterPro" id="IPR050058">
    <property type="entry name" value="Ala-tRNA_ligase"/>
</dbReference>
<dbReference type="InterPro" id="IPR003156">
    <property type="entry name" value="DHHA1_dom"/>
</dbReference>
<dbReference type="GO" id="GO:0005739">
    <property type="term" value="C:mitochondrion"/>
    <property type="evidence" value="ECO:0007669"/>
    <property type="project" value="UniProtKB-SubCell"/>
</dbReference>
<dbReference type="Gene3D" id="3.30.930.10">
    <property type="entry name" value="Bira Bifunctional Protein, Domain 2"/>
    <property type="match status" value="1"/>
</dbReference>
<comment type="function">
    <text evidence="11">Catalyzes the attachment of alanine to tRNA(Ala) in a two-step reaction: alanine is first activated by ATP to form Ala-AMP and then transferred to the acceptor end of tRNA(Ala). Also edits incorrectly charged tRNA(Ala) via its editing domain.</text>
</comment>
<dbReference type="GO" id="GO:0000049">
    <property type="term" value="F:tRNA binding"/>
    <property type="evidence" value="ECO:0007669"/>
    <property type="project" value="UniProtKB-KW"/>
</dbReference>
<dbReference type="EMBL" id="VRMN01000003">
    <property type="protein sequence ID" value="KAA8495566.1"/>
    <property type="molecule type" value="Genomic_DNA"/>
</dbReference>
<accession>A0A5J4YW21</accession>
<dbReference type="SUPFAM" id="SSF55186">
    <property type="entry name" value="ThrRS/AlaRS common domain"/>
    <property type="match status" value="1"/>
</dbReference>
<keyword evidence="5 11" id="KW-0547">Nucleotide-binding</keyword>
<dbReference type="GO" id="GO:0002161">
    <property type="term" value="F:aminoacyl-tRNA deacylase activity"/>
    <property type="evidence" value="ECO:0007669"/>
    <property type="project" value="TreeGrafter"/>
</dbReference>
<dbReference type="GO" id="GO:0004813">
    <property type="term" value="F:alanine-tRNA ligase activity"/>
    <property type="evidence" value="ECO:0007669"/>
    <property type="project" value="UniProtKB-UniRule"/>
</dbReference>
<dbReference type="SUPFAM" id="SSF50447">
    <property type="entry name" value="Translation proteins"/>
    <property type="match status" value="1"/>
</dbReference>
<keyword evidence="3 11" id="KW-0436">Ligase</keyword>
<dbReference type="PANTHER" id="PTHR11777">
    <property type="entry name" value="ALANYL-TRNA SYNTHETASE"/>
    <property type="match status" value="1"/>
</dbReference>
<dbReference type="Pfam" id="PF01411">
    <property type="entry name" value="tRNA-synt_2c"/>
    <property type="match status" value="1"/>
</dbReference>
<keyword evidence="10 11" id="KW-0030">Aminoacyl-tRNA synthetase</keyword>
<feature type="binding site" evidence="11">
    <location>
        <position position="729"/>
    </location>
    <ligand>
        <name>Zn(2+)</name>
        <dbReference type="ChEBI" id="CHEBI:29105"/>
    </ligand>
</feature>
<evidence type="ECO:0000256" key="4">
    <source>
        <dbReference type="ARBA" id="ARBA00022723"/>
    </source>
</evidence>
<dbReference type="OMA" id="GFDMEME"/>
<dbReference type="FunFam" id="3.10.310.40:FF:000001">
    <property type="entry name" value="Alanine--tRNA ligase"/>
    <property type="match status" value="1"/>
</dbReference>
<dbReference type="NCBIfam" id="TIGR00344">
    <property type="entry name" value="alaS"/>
    <property type="match status" value="1"/>
</dbReference>
<dbReference type="HAMAP" id="MF_00036_B">
    <property type="entry name" value="Ala_tRNA_synth_B"/>
    <property type="match status" value="1"/>
</dbReference>
<dbReference type="CDD" id="cd00673">
    <property type="entry name" value="AlaRS_core"/>
    <property type="match status" value="1"/>
</dbReference>
<keyword evidence="12" id="KW-0175">Coiled coil</keyword>
<dbReference type="Proteomes" id="UP000324585">
    <property type="component" value="Unassembled WGS sequence"/>
</dbReference>
<feature type="region of interest" description="Disordered" evidence="13">
    <location>
        <begin position="106"/>
        <end position="136"/>
    </location>
</feature>
<dbReference type="AlphaFoldDB" id="A0A5J4YW21"/>
<dbReference type="InterPro" id="IPR002318">
    <property type="entry name" value="Ala-tRNA-lgiase_IIc"/>
</dbReference>
<dbReference type="Gene3D" id="3.30.980.10">
    <property type="entry name" value="Threonyl-trna Synthetase, Chain A, domain 2"/>
    <property type="match status" value="1"/>
</dbReference>
<dbReference type="InterPro" id="IPR018163">
    <property type="entry name" value="Thr/Ala-tRNA-synth_IIc_edit"/>
</dbReference>
<dbReference type="GO" id="GO:0005829">
    <property type="term" value="C:cytosol"/>
    <property type="evidence" value="ECO:0007669"/>
    <property type="project" value="TreeGrafter"/>
</dbReference>
<evidence type="ECO:0000256" key="10">
    <source>
        <dbReference type="ARBA" id="ARBA00023146"/>
    </source>
</evidence>
<dbReference type="FunFam" id="3.30.980.10:FF:000004">
    <property type="entry name" value="Alanine--tRNA ligase, cytoplasmic"/>
    <property type="match status" value="1"/>
</dbReference>
<evidence type="ECO:0000256" key="1">
    <source>
        <dbReference type="ARBA" id="ARBA00008429"/>
    </source>
</evidence>
<dbReference type="SMART" id="SM00863">
    <property type="entry name" value="tRNA_SAD"/>
    <property type="match status" value="1"/>
</dbReference>
<dbReference type="Gene3D" id="6.10.250.550">
    <property type="match status" value="1"/>
</dbReference>
<dbReference type="FunFam" id="2.40.30.130:FF:000001">
    <property type="entry name" value="Alanine--tRNA ligase"/>
    <property type="match status" value="1"/>
</dbReference>
<comment type="domain">
    <text evidence="11">Consists of three domains; the N-terminal catalytic domain, the editing domain and the C-terminal C-Ala domain. The editing domain removes incorrectly charged amino acids, while the C-Ala domain, along with tRNA(Ala), serves as a bridge to cooperatively bring together the editing and aminoacylation centers thus stimulating deacylation of misacylated tRNAs.</text>
</comment>
<evidence type="ECO:0000256" key="13">
    <source>
        <dbReference type="SAM" id="MobiDB-lite"/>
    </source>
</evidence>
<dbReference type="PANTHER" id="PTHR11777:SF9">
    <property type="entry name" value="ALANINE--TRNA LIGASE, CYTOPLASMIC"/>
    <property type="match status" value="1"/>
</dbReference>
<dbReference type="SUPFAM" id="SSF55681">
    <property type="entry name" value="Class II aaRS and biotin synthetases"/>
    <property type="match status" value="1"/>
</dbReference>
<keyword evidence="16" id="KW-1185">Reference proteome</keyword>
<comment type="caution">
    <text evidence="15">The sequence shown here is derived from an EMBL/GenBank/DDBJ whole genome shotgun (WGS) entry which is preliminary data.</text>
</comment>
<comment type="similarity">
    <text evidence="1">Belongs to the class-II aminoacyl-tRNA synthetase family. Alax-L subfamily.</text>
</comment>
<feature type="binding site" evidence="11">
    <location>
        <position position="837"/>
    </location>
    <ligand>
        <name>Zn(2+)</name>
        <dbReference type="ChEBI" id="CHEBI:29105"/>
    </ligand>
</feature>
<dbReference type="FunFam" id="3.30.54.20:FF:000001">
    <property type="entry name" value="Alanine--tRNA ligase"/>
    <property type="match status" value="1"/>
</dbReference>
<evidence type="ECO:0000256" key="6">
    <source>
        <dbReference type="ARBA" id="ARBA00022833"/>
    </source>
</evidence>
<dbReference type="Gene3D" id="3.10.310.40">
    <property type="match status" value="1"/>
</dbReference>
<comment type="subunit">
    <text evidence="11">Monomer.</text>
</comment>
<evidence type="ECO:0000256" key="7">
    <source>
        <dbReference type="ARBA" id="ARBA00022840"/>
    </source>
</evidence>
<dbReference type="EC" id="6.1.1.7" evidence="11"/>
<dbReference type="Gene3D" id="3.30.54.20">
    <property type="match status" value="1"/>
</dbReference>
<keyword evidence="2 11" id="KW-0820">tRNA-binding</keyword>
<feature type="domain" description="Alanyl-transfer RNA synthetases family profile" evidence="14">
    <location>
        <begin position="166"/>
        <end position="876"/>
    </location>
</feature>
<name>A0A5J4YW21_PORPP</name>
<dbReference type="PROSITE" id="PS50860">
    <property type="entry name" value="AA_TRNA_LIGASE_II_ALA"/>
    <property type="match status" value="1"/>
</dbReference>
<evidence type="ECO:0000313" key="16">
    <source>
        <dbReference type="Proteomes" id="UP000324585"/>
    </source>
</evidence>
<evidence type="ECO:0000256" key="11">
    <source>
        <dbReference type="HAMAP-Rule" id="MF_03133"/>
    </source>
</evidence>
<dbReference type="Gene3D" id="2.40.30.130">
    <property type="match status" value="1"/>
</dbReference>
<dbReference type="GO" id="GO:0005524">
    <property type="term" value="F:ATP binding"/>
    <property type="evidence" value="ECO:0007669"/>
    <property type="project" value="UniProtKB-UniRule"/>
</dbReference>
<evidence type="ECO:0000256" key="5">
    <source>
        <dbReference type="ARBA" id="ARBA00022741"/>
    </source>
</evidence>
<evidence type="ECO:0000256" key="9">
    <source>
        <dbReference type="ARBA" id="ARBA00022917"/>
    </source>
</evidence>
<dbReference type="InterPro" id="IPR023033">
    <property type="entry name" value="Ala_tRNA_ligase_euk/bac"/>
</dbReference>
<dbReference type="GO" id="GO:0008270">
    <property type="term" value="F:zinc ion binding"/>
    <property type="evidence" value="ECO:0007669"/>
    <property type="project" value="UniProtKB-UniRule"/>
</dbReference>
<keyword evidence="7 11" id="KW-0067">ATP-binding</keyword>
<keyword evidence="4 11" id="KW-0479">Metal-binding</keyword>
<reference evidence="16" key="1">
    <citation type="journal article" date="2019" name="Nat. Commun.">
        <title>Expansion of phycobilisome linker gene families in mesophilic red algae.</title>
        <authorList>
            <person name="Lee J."/>
            <person name="Kim D."/>
            <person name="Bhattacharya D."/>
            <person name="Yoon H.S."/>
        </authorList>
    </citation>
    <scope>NUCLEOTIDE SEQUENCE [LARGE SCALE GENOMIC DNA]</scope>
    <source>
        <strain evidence="16">CCMP 1328</strain>
    </source>
</reference>
<evidence type="ECO:0000313" key="15">
    <source>
        <dbReference type="EMBL" id="KAA8495566.1"/>
    </source>
</evidence>
<dbReference type="InterPro" id="IPR009000">
    <property type="entry name" value="Transl_B-barrel_sf"/>
</dbReference>
<dbReference type="InterPro" id="IPR018164">
    <property type="entry name" value="Ala-tRNA-synth_IIc_N"/>
</dbReference>
<dbReference type="FunFam" id="3.30.930.10:FF:000004">
    <property type="entry name" value="Alanine--tRNA ligase"/>
    <property type="match status" value="1"/>
</dbReference>
<feature type="compositionally biased region" description="Basic residues" evidence="13">
    <location>
        <begin position="110"/>
        <end position="127"/>
    </location>
</feature>
<dbReference type="InterPro" id="IPR018162">
    <property type="entry name" value="Ala-tRNA-ligase_IIc_anticod-bd"/>
</dbReference>
<keyword evidence="11" id="KW-0963">Cytoplasm</keyword>
<evidence type="ECO:0000256" key="8">
    <source>
        <dbReference type="ARBA" id="ARBA00022884"/>
    </source>
</evidence>
<evidence type="ECO:0000256" key="2">
    <source>
        <dbReference type="ARBA" id="ARBA00022555"/>
    </source>
</evidence>
<dbReference type="OrthoDB" id="2423964at2759"/>